<dbReference type="OrthoDB" id="7624353at2"/>
<name>A0A2U1SMU5_METSR</name>
<sequence length="478" mass="50580">MTIFPALARFFAHRKGNVAIIFALTAIPLMIAAGGAVDYASAGRVKTQLYAAADAAALAATTPPMMLKSEAVAKAAATTMFAAQAAQITRQTYNAVNLAIDVHDKVEPGSMTRSVSVTYTTQVPNSFGAFYGLRTSNIMVNAVASATTARNIDFYLLLDNSPSMELPATQAGVDAMNATGCAFACHEKNLSDGEYTNKYAGWGTIDSYAYAKNNGIKLRIDNVREAAKSLASTAQSLMSSNGATYRLAAYNFNYAVSMMQSLVPTTSANVSLIQANIETMTPPLMDSNNYLASNSSYTYPTGVSTYNTVTTGGALRNNDAMTDLNQAFTKLNATMPAPGSGTTAAGDTPQEVLMLVTDGVIDASNYSSTSCTTSINSSYSNSYGSFYRCLQPVDVSYCTAIKNRGIRIAVLYTTYYPVPSNGFYNATVATFASQISDNLKSCASSSDLYFEVNTGGDITTALATLFQKAVSTASHLTQ</sequence>
<keyword evidence="3" id="KW-1185">Reference proteome</keyword>
<accession>A0A2U1SMU5</accession>
<dbReference type="InterPro" id="IPR036465">
    <property type="entry name" value="vWFA_dom_sf"/>
</dbReference>
<comment type="caution">
    <text evidence="2">The sequence shown here is derived from an EMBL/GenBank/DDBJ whole genome shotgun (WGS) entry which is preliminary data.</text>
</comment>
<dbReference type="AlphaFoldDB" id="A0A2U1SMU5"/>
<evidence type="ECO:0000259" key="1">
    <source>
        <dbReference type="Pfam" id="PF13400"/>
    </source>
</evidence>
<proteinExistence type="predicted"/>
<dbReference type="Gene3D" id="3.40.50.410">
    <property type="entry name" value="von Willebrand factor, type A domain"/>
    <property type="match status" value="1"/>
</dbReference>
<dbReference type="InterPro" id="IPR028087">
    <property type="entry name" value="Tad_N"/>
</dbReference>
<dbReference type="RefSeq" id="WP_108918187.1">
    <property type="nucleotide sequence ID" value="NZ_BGJY01000024.1"/>
</dbReference>
<organism evidence="2 3">
    <name type="scientific">Methylosinus sporium</name>
    <dbReference type="NCBI Taxonomy" id="428"/>
    <lineage>
        <taxon>Bacteria</taxon>
        <taxon>Pseudomonadati</taxon>
        <taxon>Pseudomonadota</taxon>
        <taxon>Alphaproteobacteria</taxon>
        <taxon>Hyphomicrobiales</taxon>
        <taxon>Methylocystaceae</taxon>
        <taxon>Methylosinus</taxon>
    </lineage>
</organism>
<dbReference type="EMBL" id="PUIV01000032">
    <property type="protein sequence ID" value="PWB92938.1"/>
    <property type="molecule type" value="Genomic_DNA"/>
</dbReference>
<feature type="domain" description="Putative Flp pilus-assembly TadG-like N-terminal" evidence="1">
    <location>
        <begin position="16"/>
        <end position="60"/>
    </location>
</feature>
<evidence type="ECO:0000313" key="2">
    <source>
        <dbReference type="EMBL" id="PWB92938.1"/>
    </source>
</evidence>
<dbReference type="Proteomes" id="UP000245137">
    <property type="component" value="Unassembled WGS sequence"/>
</dbReference>
<dbReference type="Pfam" id="PF13400">
    <property type="entry name" value="Tad"/>
    <property type="match status" value="1"/>
</dbReference>
<gene>
    <name evidence="2" type="ORF">C5689_15640</name>
</gene>
<protein>
    <recommendedName>
        <fullName evidence="1">Putative Flp pilus-assembly TadG-like N-terminal domain-containing protein</fullName>
    </recommendedName>
</protein>
<evidence type="ECO:0000313" key="3">
    <source>
        <dbReference type="Proteomes" id="UP000245137"/>
    </source>
</evidence>
<reference evidence="2 3" key="1">
    <citation type="journal article" date="2018" name="Appl. Microbiol. Biotechnol.">
        <title>Co-cultivation of the strictly anaerobic methanogen Methanosarcina barkeri with aerobic methanotrophs in an oxygen-limited membrane bioreactor.</title>
        <authorList>
            <person name="In 't Zandt M.H."/>
            <person name="van den Bosch T.J.M."/>
            <person name="Rijkers R."/>
            <person name="van Kessel M.A.H.J."/>
            <person name="Jetten M.S.M."/>
            <person name="Welte C.U."/>
        </authorList>
    </citation>
    <scope>NUCLEOTIDE SEQUENCE [LARGE SCALE GENOMIC DNA]</scope>
    <source>
        <strain evidence="2 3">DSM 17706</strain>
    </source>
</reference>